<reference evidence="1" key="2">
    <citation type="submission" date="2015-06" db="UniProtKB">
        <authorList>
            <consortium name="EnsemblPlants"/>
        </authorList>
    </citation>
    <scope>IDENTIFICATION</scope>
    <source>
        <strain evidence="1">DM1-3 516 R44</strain>
    </source>
</reference>
<organism evidence="1 2">
    <name type="scientific">Solanum tuberosum</name>
    <name type="common">Potato</name>
    <dbReference type="NCBI Taxonomy" id="4113"/>
    <lineage>
        <taxon>Eukaryota</taxon>
        <taxon>Viridiplantae</taxon>
        <taxon>Streptophyta</taxon>
        <taxon>Embryophyta</taxon>
        <taxon>Tracheophyta</taxon>
        <taxon>Spermatophyta</taxon>
        <taxon>Magnoliopsida</taxon>
        <taxon>eudicotyledons</taxon>
        <taxon>Gunneridae</taxon>
        <taxon>Pentapetalae</taxon>
        <taxon>asterids</taxon>
        <taxon>lamiids</taxon>
        <taxon>Solanales</taxon>
        <taxon>Solanaceae</taxon>
        <taxon>Solanoideae</taxon>
        <taxon>Solaneae</taxon>
        <taxon>Solanum</taxon>
    </lineage>
</organism>
<evidence type="ECO:0000313" key="1">
    <source>
        <dbReference type="EnsemblPlants" id="PGSC0003DMT400016641"/>
    </source>
</evidence>
<dbReference type="EnsemblPlants" id="PGSC0003DMT400016641">
    <property type="protein sequence ID" value="PGSC0003DMT400016641"/>
    <property type="gene ID" value="PGSC0003DMG400006504"/>
</dbReference>
<dbReference type="Proteomes" id="UP000011115">
    <property type="component" value="Unassembled WGS sequence"/>
</dbReference>
<name>M1A7Z4_SOLTU</name>
<dbReference type="AlphaFoldDB" id="M1A7Z4"/>
<dbReference type="OrthoDB" id="604034at2759"/>
<dbReference type="HOGENOM" id="CLU_2610663_0_0_1"/>
<dbReference type="Gramene" id="PGSC0003DMT400016641">
    <property type="protein sequence ID" value="PGSC0003DMT400016641"/>
    <property type="gene ID" value="PGSC0003DMG400006504"/>
</dbReference>
<sequence length="79" mass="9085">MSDLLWFTIPLNHITVFHICTSKYLFSHISCIVGFTDLFSLHRQIMNRAFISPISRLKEVIIGSSRRGSFIRGNASTQR</sequence>
<proteinExistence type="predicted"/>
<accession>M1A7Z4</accession>
<protein>
    <submittedName>
        <fullName evidence="1">Uncharacterized protein</fullName>
    </submittedName>
</protein>
<gene>
    <name evidence="1" type="primary">LOC102605159</name>
</gene>
<evidence type="ECO:0000313" key="2">
    <source>
        <dbReference type="Proteomes" id="UP000011115"/>
    </source>
</evidence>
<keyword evidence="2" id="KW-1185">Reference proteome</keyword>
<reference evidence="2" key="1">
    <citation type="journal article" date="2011" name="Nature">
        <title>Genome sequence and analysis of the tuber crop potato.</title>
        <authorList>
            <consortium name="The Potato Genome Sequencing Consortium"/>
        </authorList>
    </citation>
    <scope>NUCLEOTIDE SEQUENCE [LARGE SCALE GENOMIC DNA]</scope>
    <source>
        <strain evidence="2">cv. DM1-3 516 R44</strain>
    </source>
</reference>
<dbReference type="ExpressionAtlas" id="M1A7Z4">
    <property type="expression patterns" value="baseline"/>
</dbReference>